<keyword evidence="7" id="KW-1185">Reference proteome</keyword>
<evidence type="ECO:0000313" key="7">
    <source>
        <dbReference type="Proteomes" id="UP001375240"/>
    </source>
</evidence>
<feature type="region of interest" description="Disordered" evidence="4">
    <location>
        <begin position="1"/>
        <end position="30"/>
    </location>
</feature>
<dbReference type="GO" id="GO:0005634">
    <property type="term" value="C:nucleus"/>
    <property type="evidence" value="ECO:0007669"/>
    <property type="project" value="UniProtKB-UniRule"/>
</dbReference>
<dbReference type="GO" id="GO:0010468">
    <property type="term" value="P:regulation of gene expression"/>
    <property type="evidence" value="ECO:0007669"/>
    <property type="project" value="TreeGrafter"/>
</dbReference>
<evidence type="ECO:0000256" key="1">
    <source>
        <dbReference type="ARBA" id="ARBA00023125"/>
    </source>
</evidence>
<evidence type="ECO:0000313" key="6">
    <source>
        <dbReference type="EMBL" id="KAK6335474.1"/>
    </source>
</evidence>
<name>A0AAV9U6Q5_9PEZI</name>
<dbReference type="AlphaFoldDB" id="A0AAV9U6Q5"/>
<proteinExistence type="predicted"/>
<gene>
    <name evidence="6" type="primary">HMG20A</name>
    <name evidence="6" type="ORF">TWF696_002248</name>
</gene>
<accession>A0AAV9U6Q5</accession>
<dbReference type="SUPFAM" id="SSF47095">
    <property type="entry name" value="HMG-box"/>
    <property type="match status" value="1"/>
</dbReference>
<evidence type="ECO:0000259" key="5">
    <source>
        <dbReference type="PROSITE" id="PS50118"/>
    </source>
</evidence>
<dbReference type="InterPro" id="IPR036910">
    <property type="entry name" value="HMG_box_dom_sf"/>
</dbReference>
<dbReference type="PANTHER" id="PTHR46040">
    <property type="entry name" value="HIGH MOBILITY GROUP PROTEIN 2"/>
    <property type="match status" value="1"/>
</dbReference>
<feature type="DNA-binding region" description="HMG box" evidence="3">
    <location>
        <begin position="28"/>
        <end position="96"/>
    </location>
</feature>
<keyword evidence="2 3" id="KW-0539">Nucleus</keyword>
<reference evidence="6 7" key="1">
    <citation type="submission" date="2019-10" db="EMBL/GenBank/DDBJ databases">
        <authorList>
            <person name="Palmer J.M."/>
        </authorList>
    </citation>
    <scope>NUCLEOTIDE SEQUENCE [LARGE SCALE GENOMIC DNA]</scope>
    <source>
        <strain evidence="6 7">TWF696</strain>
    </source>
</reference>
<evidence type="ECO:0000256" key="2">
    <source>
        <dbReference type="ARBA" id="ARBA00023242"/>
    </source>
</evidence>
<dbReference type="GO" id="GO:0003677">
    <property type="term" value="F:DNA binding"/>
    <property type="evidence" value="ECO:0007669"/>
    <property type="project" value="UniProtKB-UniRule"/>
</dbReference>
<sequence>MAHGAKSAECLPKKTRQAHNNKVPPDAPRRNLSSFVMFANVRRKELKERFPDRSFPDIQSDISNEWAKMDDDSKTPWKQAMTDDKERYKREMELYRKHGPHWVWVVGHKMRLGLGLTDEDCTQLQWDASAEPRGDLGPSSRVSQDYNKSGGKPDPRCSSKLPKALLPQSPYTTVPHGESAHGDLSGPESFLDPRICADVHTAKKSRSESVDIPRRNQHANEELANHDGFGHDWSPEWAHAASNGETPYTSYVADWFCLDPEWQDNYQWGD</sequence>
<feature type="domain" description="HMG box" evidence="5">
    <location>
        <begin position="28"/>
        <end position="96"/>
    </location>
</feature>
<dbReference type="PANTHER" id="PTHR46040:SF3">
    <property type="entry name" value="HIGH MOBILITY GROUP PROTEIN 2"/>
    <property type="match status" value="1"/>
</dbReference>
<dbReference type="Gene3D" id="1.10.30.10">
    <property type="entry name" value="High mobility group box domain"/>
    <property type="match status" value="1"/>
</dbReference>
<organism evidence="6 7">
    <name type="scientific">Orbilia brochopaga</name>
    <dbReference type="NCBI Taxonomy" id="3140254"/>
    <lineage>
        <taxon>Eukaryota</taxon>
        <taxon>Fungi</taxon>
        <taxon>Dikarya</taxon>
        <taxon>Ascomycota</taxon>
        <taxon>Pezizomycotina</taxon>
        <taxon>Orbiliomycetes</taxon>
        <taxon>Orbiliales</taxon>
        <taxon>Orbiliaceae</taxon>
        <taxon>Orbilia</taxon>
    </lineage>
</organism>
<dbReference type="Pfam" id="PF00505">
    <property type="entry name" value="HMG_box"/>
    <property type="match status" value="1"/>
</dbReference>
<feature type="region of interest" description="Disordered" evidence="4">
    <location>
        <begin position="129"/>
        <end position="188"/>
    </location>
</feature>
<evidence type="ECO:0000256" key="4">
    <source>
        <dbReference type="SAM" id="MobiDB-lite"/>
    </source>
</evidence>
<dbReference type="SMART" id="SM00398">
    <property type="entry name" value="HMG"/>
    <property type="match status" value="1"/>
</dbReference>
<dbReference type="Proteomes" id="UP001375240">
    <property type="component" value="Unassembled WGS sequence"/>
</dbReference>
<dbReference type="InterPro" id="IPR051965">
    <property type="entry name" value="ChromReg_NeuronalGeneExpr"/>
</dbReference>
<evidence type="ECO:0000256" key="3">
    <source>
        <dbReference type="PROSITE-ProRule" id="PRU00267"/>
    </source>
</evidence>
<dbReference type="PROSITE" id="PS50118">
    <property type="entry name" value="HMG_BOX_2"/>
    <property type="match status" value="1"/>
</dbReference>
<keyword evidence="1 3" id="KW-0238">DNA-binding</keyword>
<dbReference type="EMBL" id="JAVHNQ010000012">
    <property type="protein sequence ID" value="KAK6335474.1"/>
    <property type="molecule type" value="Genomic_DNA"/>
</dbReference>
<dbReference type="InterPro" id="IPR009071">
    <property type="entry name" value="HMG_box_dom"/>
</dbReference>
<protein>
    <submittedName>
        <fullName evidence="6">High mobility group protein 20A</fullName>
    </submittedName>
</protein>
<comment type="caution">
    <text evidence="6">The sequence shown here is derived from an EMBL/GenBank/DDBJ whole genome shotgun (WGS) entry which is preliminary data.</text>
</comment>